<gene>
    <name evidence="8" type="ORF">APLA_LOCUS4454</name>
</gene>
<dbReference type="PANTHER" id="PTHR13227:SF0">
    <property type="entry name" value="EUKARYOTIC TRANSLATION INITIATION FACTOR 2A"/>
    <property type="match status" value="1"/>
</dbReference>
<evidence type="ECO:0000313" key="8">
    <source>
        <dbReference type="EMBL" id="CAB3231379.1"/>
    </source>
</evidence>
<feature type="region of interest" description="Disordered" evidence="6">
    <location>
        <begin position="107"/>
        <end position="204"/>
    </location>
</feature>
<dbReference type="GO" id="GO:0003729">
    <property type="term" value="F:mRNA binding"/>
    <property type="evidence" value="ECO:0007669"/>
    <property type="project" value="TreeGrafter"/>
</dbReference>
<evidence type="ECO:0000256" key="5">
    <source>
        <dbReference type="ARBA" id="ARBA00022917"/>
    </source>
</evidence>
<feature type="compositionally biased region" description="Polar residues" evidence="6">
    <location>
        <begin position="172"/>
        <end position="184"/>
    </location>
</feature>
<dbReference type="InterPro" id="IPR013979">
    <property type="entry name" value="TIF_beta_prop-like"/>
</dbReference>
<dbReference type="GO" id="GO:0000049">
    <property type="term" value="F:tRNA binding"/>
    <property type="evidence" value="ECO:0007669"/>
    <property type="project" value="TreeGrafter"/>
</dbReference>
<comment type="function">
    <text evidence="1">Functions in the early steps of protein synthesis of a small number of specific mRNAs. Acts by directing the binding of methionyl-tRNAi to 40S ribosomal subunits. In contrast to the eIF-2 complex, it binds methionyl-tRNAi to 40S subunits in a codon-dependent manner, whereas the eIF-2 complex binds methionyl-tRNAi to 40S subunits in a GTP-dependent manner.</text>
</comment>
<evidence type="ECO:0000259" key="7">
    <source>
        <dbReference type="Pfam" id="PF08662"/>
    </source>
</evidence>
<evidence type="ECO:0000256" key="1">
    <source>
        <dbReference type="ARBA" id="ARBA00003993"/>
    </source>
</evidence>
<evidence type="ECO:0000256" key="3">
    <source>
        <dbReference type="ARBA" id="ARBA00022574"/>
    </source>
</evidence>
<accession>A0A8S0ZI59</accession>
<dbReference type="PANTHER" id="PTHR13227">
    <property type="entry name" value="EUKARYOTIC TRANSLATION INITIATION FACTOR 2A"/>
    <property type="match status" value="1"/>
</dbReference>
<comment type="caution">
    <text evidence="8">The sequence shown here is derived from an EMBL/GenBank/DDBJ whole genome shotgun (WGS) entry which is preliminary data.</text>
</comment>
<dbReference type="GO" id="GO:0043022">
    <property type="term" value="F:ribosome binding"/>
    <property type="evidence" value="ECO:0007669"/>
    <property type="project" value="TreeGrafter"/>
</dbReference>
<reference evidence="8 9" key="1">
    <citation type="submission" date="2020-04" db="EMBL/GenBank/DDBJ databases">
        <authorList>
            <person name="Wallbank WR R."/>
            <person name="Pardo Diaz C."/>
            <person name="Kozak K."/>
            <person name="Martin S."/>
            <person name="Jiggins C."/>
            <person name="Moest M."/>
            <person name="Warren A I."/>
            <person name="Byers J.R.P. K."/>
            <person name="Montejo-Kovacevich G."/>
            <person name="Yen C E."/>
        </authorList>
    </citation>
    <scope>NUCLEOTIDE SEQUENCE [LARGE SCALE GENOMIC DNA]</scope>
</reference>
<evidence type="ECO:0000256" key="2">
    <source>
        <dbReference type="ARBA" id="ARBA00022540"/>
    </source>
</evidence>
<feature type="compositionally biased region" description="Basic and acidic residues" evidence="6">
    <location>
        <begin position="193"/>
        <end position="204"/>
    </location>
</feature>
<dbReference type="GO" id="GO:0022627">
    <property type="term" value="C:cytosolic small ribosomal subunit"/>
    <property type="evidence" value="ECO:0007669"/>
    <property type="project" value="TreeGrafter"/>
</dbReference>
<feature type="compositionally biased region" description="Basic and acidic residues" evidence="6">
    <location>
        <begin position="152"/>
        <end position="170"/>
    </location>
</feature>
<proteinExistence type="predicted"/>
<keyword evidence="9" id="KW-1185">Reference proteome</keyword>
<dbReference type="EMBL" id="CADEBC010000438">
    <property type="protein sequence ID" value="CAB3231379.1"/>
    <property type="molecule type" value="Genomic_DNA"/>
</dbReference>
<evidence type="ECO:0000256" key="4">
    <source>
        <dbReference type="ARBA" id="ARBA00022737"/>
    </source>
</evidence>
<dbReference type="Pfam" id="PF08662">
    <property type="entry name" value="eIF2A"/>
    <property type="match status" value="1"/>
</dbReference>
<dbReference type="OrthoDB" id="2194683at2759"/>
<feature type="domain" description="Translation initiation factor beta propellor-like" evidence="7">
    <location>
        <begin position="2"/>
        <end position="76"/>
    </location>
</feature>
<organism evidence="8 9">
    <name type="scientific">Arctia plantaginis</name>
    <name type="common">Wood tiger moth</name>
    <name type="synonym">Phalaena plantaginis</name>
    <dbReference type="NCBI Taxonomy" id="874455"/>
    <lineage>
        <taxon>Eukaryota</taxon>
        <taxon>Metazoa</taxon>
        <taxon>Ecdysozoa</taxon>
        <taxon>Arthropoda</taxon>
        <taxon>Hexapoda</taxon>
        <taxon>Insecta</taxon>
        <taxon>Pterygota</taxon>
        <taxon>Neoptera</taxon>
        <taxon>Endopterygota</taxon>
        <taxon>Lepidoptera</taxon>
        <taxon>Glossata</taxon>
        <taxon>Ditrysia</taxon>
        <taxon>Noctuoidea</taxon>
        <taxon>Erebidae</taxon>
        <taxon>Arctiinae</taxon>
        <taxon>Arctia</taxon>
    </lineage>
</organism>
<dbReference type="GO" id="GO:0003743">
    <property type="term" value="F:translation initiation factor activity"/>
    <property type="evidence" value="ECO:0007669"/>
    <property type="project" value="UniProtKB-KW"/>
</dbReference>
<dbReference type="Proteomes" id="UP000494106">
    <property type="component" value="Unassembled WGS sequence"/>
</dbReference>
<evidence type="ECO:0000313" key="9">
    <source>
        <dbReference type="Proteomes" id="UP000494106"/>
    </source>
</evidence>
<keyword evidence="4" id="KW-0677">Repeat</keyword>
<feature type="compositionally biased region" description="Basic and acidic residues" evidence="6">
    <location>
        <begin position="130"/>
        <end position="139"/>
    </location>
</feature>
<keyword evidence="5" id="KW-0648">Protein biosynthesis</keyword>
<keyword evidence="3" id="KW-0853">WD repeat</keyword>
<evidence type="ECO:0000256" key="6">
    <source>
        <dbReference type="SAM" id="MobiDB-lite"/>
    </source>
</evidence>
<keyword evidence="2" id="KW-0396">Initiation factor</keyword>
<dbReference type="AlphaFoldDB" id="A0A8S0ZI59"/>
<protein>
    <recommendedName>
        <fullName evidence="7">Translation initiation factor beta propellor-like domain-containing protein</fullName>
    </recommendedName>
</protein>
<dbReference type="InterPro" id="IPR011387">
    <property type="entry name" value="TIF2A"/>
</dbReference>
<name>A0A8S0ZI59_ARCPL</name>
<sequence>MLIAGFGNIASGHIEAWDLRGYKKIGTCAAPDTTSLQWDPRGESFITATTYPRLTVGNGYKIWHYTCVLMHKHVCQEKENLLALSWQPGNFPKSDLSKIVPKAIEDSTPKPTAAYRPPGAKNRPSTFTLHEQEKPHKPGETPSAAPSKQAIKQKEKREARKARKAEEKAQGDLNSSPPTASATPKQPFVSTGDPEKDKKIKNLNKKLSDIEKLKQQKAAGKQLELNQLAKIESESGLLQELAQLRL</sequence>